<reference evidence="10" key="1">
    <citation type="journal article" date="2018" name="Sci. Rep.">
        <title>Characterisation of pathogen-specific regions and novel effector candidates in Fusarium oxysporum f. sp. cepae.</title>
        <authorList>
            <person name="Armitage A.D."/>
            <person name="Taylor A."/>
            <person name="Sobczyk M.K."/>
            <person name="Baxter L."/>
            <person name="Greenfield B.P."/>
            <person name="Bates H.J."/>
            <person name="Wilson F."/>
            <person name="Jackson A.C."/>
            <person name="Ott S."/>
            <person name="Harrison R.J."/>
            <person name="Clarkson J.P."/>
        </authorList>
    </citation>
    <scope>NUCLEOTIDE SEQUENCE [LARGE SCALE GENOMIC DNA]</scope>
    <source>
        <strain evidence="10">FoC_Fus2</strain>
    </source>
</reference>
<feature type="compositionally biased region" description="Polar residues" evidence="8">
    <location>
        <begin position="1"/>
        <end position="47"/>
    </location>
</feature>
<keyword evidence="7 9" id="KW-0472">Membrane</keyword>
<protein>
    <submittedName>
        <fullName evidence="10">Uncharacterized protein</fullName>
    </submittedName>
</protein>
<proteinExistence type="predicted"/>
<dbReference type="PANTHER" id="PTHR33281:SF19">
    <property type="entry name" value="VOLTAGE-DEPENDENT ANION CHANNEL-FORMING PROTEIN YNEE"/>
    <property type="match status" value="1"/>
</dbReference>
<dbReference type="EMBL" id="MRCU01000003">
    <property type="protein sequence ID" value="RKK22983.1"/>
    <property type="molecule type" value="Genomic_DNA"/>
</dbReference>
<keyword evidence="4 9" id="KW-0812">Transmembrane</keyword>
<feature type="transmembrane region" description="Helical" evidence="9">
    <location>
        <begin position="116"/>
        <end position="138"/>
    </location>
</feature>
<sequence length="237" mass="26544">MGDSYSATSGHTATTAVNRPTIDTNTEAQEKPQSPKNDPTRLQSLDTSDQKRLHSLEIPLDNVRSPPSPAVGVNPALFRKQTSLDIDDYFTGPRDIQKHSKWPLVMQMHGSIMPKLIIPLVAIGAWSTAITLIYKLVYDISVDSVLLTILGFVVGLSLSFRSSTAYERYAEGRRYWGMLTMASQTLGRVFWIHAKDVPDQDPRETILKKIGAMNLIVAFSVSLKHALRFEPYRCHCR</sequence>
<dbReference type="Pfam" id="PF25539">
    <property type="entry name" value="Bestrophin_2"/>
    <property type="match status" value="1"/>
</dbReference>
<evidence type="ECO:0000256" key="4">
    <source>
        <dbReference type="ARBA" id="ARBA00022692"/>
    </source>
</evidence>
<dbReference type="PANTHER" id="PTHR33281">
    <property type="entry name" value="UPF0187 PROTEIN YNEE"/>
    <property type="match status" value="1"/>
</dbReference>
<comment type="subcellular location">
    <subcellularLocation>
        <location evidence="1">Cell membrane</location>
        <topology evidence="1">Multi-pass membrane protein</topology>
    </subcellularLocation>
</comment>
<evidence type="ECO:0000313" key="10">
    <source>
        <dbReference type="EMBL" id="RKK22983.1"/>
    </source>
</evidence>
<evidence type="ECO:0000256" key="2">
    <source>
        <dbReference type="ARBA" id="ARBA00022448"/>
    </source>
</evidence>
<name>A0A3L6NW77_FUSOX</name>
<feature type="region of interest" description="Disordered" evidence="8">
    <location>
        <begin position="1"/>
        <end position="48"/>
    </location>
</feature>
<keyword evidence="3" id="KW-1003">Cell membrane</keyword>
<keyword evidence="6" id="KW-0406">Ion transport</keyword>
<evidence type="ECO:0000256" key="7">
    <source>
        <dbReference type="ARBA" id="ARBA00023136"/>
    </source>
</evidence>
<dbReference type="AlphaFoldDB" id="A0A3L6NW77"/>
<gene>
    <name evidence="10" type="ORF">BFJ65_g5565</name>
</gene>
<dbReference type="GO" id="GO:0005886">
    <property type="term" value="C:plasma membrane"/>
    <property type="evidence" value="ECO:0007669"/>
    <property type="project" value="UniProtKB-SubCell"/>
</dbReference>
<comment type="caution">
    <text evidence="10">The sequence shown here is derived from an EMBL/GenBank/DDBJ whole genome shotgun (WGS) entry which is preliminary data.</text>
</comment>
<accession>A0A3L6NW77</accession>
<feature type="transmembrane region" description="Helical" evidence="9">
    <location>
        <begin position="144"/>
        <end position="163"/>
    </location>
</feature>
<evidence type="ECO:0000256" key="1">
    <source>
        <dbReference type="ARBA" id="ARBA00004651"/>
    </source>
</evidence>
<dbReference type="InterPro" id="IPR044669">
    <property type="entry name" value="YneE/VCCN1/2-like"/>
</dbReference>
<keyword evidence="5 9" id="KW-1133">Transmembrane helix</keyword>
<keyword evidence="2" id="KW-0813">Transport</keyword>
<evidence type="ECO:0000256" key="5">
    <source>
        <dbReference type="ARBA" id="ARBA00022989"/>
    </source>
</evidence>
<evidence type="ECO:0000256" key="3">
    <source>
        <dbReference type="ARBA" id="ARBA00022475"/>
    </source>
</evidence>
<organism evidence="10">
    <name type="scientific">Fusarium oxysporum f. sp. cepae</name>
    <dbReference type="NCBI Taxonomy" id="396571"/>
    <lineage>
        <taxon>Eukaryota</taxon>
        <taxon>Fungi</taxon>
        <taxon>Dikarya</taxon>
        <taxon>Ascomycota</taxon>
        <taxon>Pezizomycotina</taxon>
        <taxon>Sordariomycetes</taxon>
        <taxon>Hypocreomycetidae</taxon>
        <taxon>Hypocreales</taxon>
        <taxon>Nectriaceae</taxon>
        <taxon>Fusarium</taxon>
        <taxon>Fusarium oxysporum species complex</taxon>
    </lineage>
</organism>
<dbReference type="GO" id="GO:0005254">
    <property type="term" value="F:chloride channel activity"/>
    <property type="evidence" value="ECO:0007669"/>
    <property type="project" value="InterPro"/>
</dbReference>
<dbReference type="Proteomes" id="UP000270866">
    <property type="component" value="Chromosome 5"/>
</dbReference>
<evidence type="ECO:0000256" key="8">
    <source>
        <dbReference type="SAM" id="MobiDB-lite"/>
    </source>
</evidence>
<evidence type="ECO:0000256" key="9">
    <source>
        <dbReference type="SAM" id="Phobius"/>
    </source>
</evidence>
<evidence type="ECO:0000256" key="6">
    <source>
        <dbReference type="ARBA" id="ARBA00023065"/>
    </source>
</evidence>